<protein>
    <submittedName>
        <fullName evidence="2">LysR family transcriptional regulator</fullName>
    </submittedName>
</protein>
<dbReference type="EMBL" id="DVMR01000016">
    <property type="protein sequence ID" value="HIU42986.1"/>
    <property type="molecule type" value="Genomic_DNA"/>
</dbReference>
<dbReference type="SUPFAM" id="SSF53850">
    <property type="entry name" value="Periplasmic binding protein-like II"/>
    <property type="match status" value="1"/>
</dbReference>
<evidence type="ECO:0000259" key="1">
    <source>
        <dbReference type="PROSITE" id="PS50931"/>
    </source>
</evidence>
<proteinExistence type="predicted"/>
<evidence type="ECO:0000313" key="3">
    <source>
        <dbReference type="Proteomes" id="UP000824073"/>
    </source>
</evidence>
<dbReference type="AlphaFoldDB" id="A0A9D1LL83"/>
<dbReference type="Pfam" id="PF00126">
    <property type="entry name" value="HTH_1"/>
    <property type="match status" value="1"/>
</dbReference>
<dbReference type="InterPro" id="IPR050950">
    <property type="entry name" value="HTH-type_LysR_regulators"/>
</dbReference>
<dbReference type="GO" id="GO:0005829">
    <property type="term" value="C:cytosol"/>
    <property type="evidence" value="ECO:0007669"/>
    <property type="project" value="TreeGrafter"/>
</dbReference>
<name>A0A9D1LL83_9CLOT</name>
<evidence type="ECO:0000313" key="2">
    <source>
        <dbReference type="EMBL" id="HIU42986.1"/>
    </source>
</evidence>
<reference evidence="2" key="2">
    <citation type="journal article" date="2021" name="PeerJ">
        <title>Extensive microbial diversity within the chicken gut microbiome revealed by metagenomics and culture.</title>
        <authorList>
            <person name="Gilroy R."/>
            <person name="Ravi A."/>
            <person name="Getino M."/>
            <person name="Pursley I."/>
            <person name="Horton D.L."/>
            <person name="Alikhan N.F."/>
            <person name="Baker D."/>
            <person name="Gharbi K."/>
            <person name="Hall N."/>
            <person name="Watson M."/>
            <person name="Adriaenssens E.M."/>
            <person name="Foster-Nyarko E."/>
            <person name="Jarju S."/>
            <person name="Secka A."/>
            <person name="Antonio M."/>
            <person name="Oren A."/>
            <person name="Chaudhuri R.R."/>
            <person name="La Ragione R."/>
            <person name="Hildebrand F."/>
            <person name="Pallen M.J."/>
        </authorList>
    </citation>
    <scope>NUCLEOTIDE SEQUENCE</scope>
    <source>
        <strain evidence="2">CHK191-8634</strain>
    </source>
</reference>
<dbReference type="Proteomes" id="UP000824073">
    <property type="component" value="Unassembled WGS sequence"/>
</dbReference>
<sequence length="306" mass="33925">MEMRQLLQVMEVYKTHSIGKAAQNLYISQPTLTVSIRQLEDELGERLFVRSRKGTEPTLFGRRFIRYIAPICNQFGTLDAAVADLRRRSSKELTVSVPPVGACCRAYAAVLKRHRGGMLDARLRECFASTAITDVELGRSEIAVVAVVSAEMPLFDHLLRLKGLEYSGFLQTPPAISVSRDHPLAQRQSVEVEDLQGYAQMIYSDNAGNSMFEDALHIGGEIDKIYINSRAGLTELMKVTGAFGVTALKLERQDDDDPDICIVPLTGTGIEVHVGWVRRSGITLGQLAEEYIDLLRGLLDVEEQAD</sequence>
<dbReference type="PROSITE" id="PS50931">
    <property type="entry name" value="HTH_LYSR"/>
    <property type="match status" value="1"/>
</dbReference>
<dbReference type="CDD" id="cd05466">
    <property type="entry name" value="PBP2_LTTR_substrate"/>
    <property type="match status" value="1"/>
</dbReference>
<reference evidence="2" key="1">
    <citation type="submission" date="2020-10" db="EMBL/GenBank/DDBJ databases">
        <authorList>
            <person name="Gilroy R."/>
        </authorList>
    </citation>
    <scope>NUCLEOTIDE SEQUENCE</scope>
    <source>
        <strain evidence="2">CHK191-8634</strain>
    </source>
</reference>
<gene>
    <name evidence="2" type="ORF">IAB67_01670</name>
</gene>
<dbReference type="SUPFAM" id="SSF46785">
    <property type="entry name" value="Winged helix' DNA-binding domain"/>
    <property type="match status" value="1"/>
</dbReference>
<dbReference type="Gene3D" id="3.40.190.10">
    <property type="entry name" value="Periplasmic binding protein-like II"/>
    <property type="match status" value="2"/>
</dbReference>
<organism evidence="2 3">
    <name type="scientific">Candidatus Ventrousia excrementavium</name>
    <dbReference type="NCBI Taxonomy" id="2840961"/>
    <lineage>
        <taxon>Bacteria</taxon>
        <taxon>Bacillati</taxon>
        <taxon>Bacillota</taxon>
        <taxon>Clostridia</taxon>
        <taxon>Eubacteriales</taxon>
        <taxon>Clostridiaceae</taxon>
        <taxon>Clostridiaceae incertae sedis</taxon>
        <taxon>Candidatus Ventrousia</taxon>
    </lineage>
</organism>
<feature type="domain" description="HTH lysR-type" evidence="1">
    <location>
        <begin position="1"/>
        <end position="58"/>
    </location>
</feature>
<dbReference type="GO" id="GO:0003700">
    <property type="term" value="F:DNA-binding transcription factor activity"/>
    <property type="evidence" value="ECO:0007669"/>
    <property type="project" value="InterPro"/>
</dbReference>
<dbReference type="PRINTS" id="PR00039">
    <property type="entry name" value="HTHLYSR"/>
</dbReference>
<accession>A0A9D1LL83</accession>
<dbReference type="Gene3D" id="1.10.10.10">
    <property type="entry name" value="Winged helix-like DNA-binding domain superfamily/Winged helix DNA-binding domain"/>
    <property type="match status" value="1"/>
</dbReference>
<dbReference type="InterPro" id="IPR000847">
    <property type="entry name" value="LysR_HTH_N"/>
</dbReference>
<dbReference type="PANTHER" id="PTHR30419">
    <property type="entry name" value="HTH-TYPE TRANSCRIPTIONAL REGULATOR YBHD"/>
    <property type="match status" value="1"/>
</dbReference>
<comment type="caution">
    <text evidence="2">The sequence shown here is derived from an EMBL/GenBank/DDBJ whole genome shotgun (WGS) entry which is preliminary data.</text>
</comment>
<dbReference type="InterPro" id="IPR036388">
    <property type="entry name" value="WH-like_DNA-bd_sf"/>
</dbReference>
<dbReference type="InterPro" id="IPR036390">
    <property type="entry name" value="WH_DNA-bd_sf"/>
</dbReference>
<dbReference type="PANTHER" id="PTHR30419:SF8">
    <property type="entry name" value="NITROGEN ASSIMILATION TRANSCRIPTIONAL ACTIVATOR-RELATED"/>
    <property type="match status" value="1"/>
</dbReference>